<organism evidence="6 7">
    <name type="scientific">Hirsutella minnesotensis 3608</name>
    <dbReference type="NCBI Taxonomy" id="1043627"/>
    <lineage>
        <taxon>Eukaryota</taxon>
        <taxon>Fungi</taxon>
        <taxon>Dikarya</taxon>
        <taxon>Ascomycota</taxon>
        <taxon>Pezizomycotina</taxon>
        <taxon>Sordariomycetes</taxon>
        <taxon>Hypocreomycetidae</taxon>
        <taxon>Hypocreales</taxon>
        <taxon>Ophiocordycipitaceae</taxon>
        <taxon>Hirsutella</taxon>
    </lineage>
</organism>
<evidence type="ECO:0000313" key="7">
    <source>
        <dbReference type="Proteomes" id="UP000054481"/>
    </source>
</evidence>
<evidence type="ECO:0000256" key="2">
    <source>
        <dbReference type="ARBA" id="ARBA00011353"/>
    </source>
</evidence>
<evidence type="ECO:0000259" key="5">
    <source>
        <dbReference type="SMART" id="SM00300"/>
    </source>
</evidence>
<dbReference type="GO" id="GO:0005634">
    <property type="term" value="C:nucleus"/>
    <property type="evidence" value="ECO:0007669"/>
    <property type="project" value="UniProtKB-SubCell"/>
</dbReference>
<dbReference type="Pfam" id="PF01393">
    <property type="entry name" value="Chromo_shadow"/>
    <property type="match status" value="1"/>
</dbReference>
<dbReference type="AlphaFoldDB" id="A0A0F7ZKJ4"/>
<dbReference type="InterPro" id="IPR008251">
    <property type="entry name" value="Chromo_shadow_dom"/>
</dbReference>
<comment type="subcellular location">
    <subcellularLocation>
        <location evidence="1">Nucleus</location>
    </subcellularLocation>
</comment>
<proteinExistence type="predicted"/>
<dbReference type="InterPro" id="IPR016197">
    <property type="entry name" value="Chromo-like_dom_sf"/>
</dbReference>
<dbReference type="Proteomes" id="UP000054481">
    <property type="component" value="Unassembled WGS sequence"/>
</dbReference>
<feature type="region of interest" description="Disordered" evidence="4">
    <location>
        <begin position="40"/>
        <end position="105"/>
    </location>
</feature>
<feature type="compositionally biased region" description="Basic residues" evidence="4">
    <location>
        <begin position="43"/>
        <end position="52"/>
    </location>
</feature>
<feature type="domain" description="Chromo shadow" evidence="5">
    <location>
        <begin position="99"/>
        <end position="163"/>
    </location>
</feature>
<dbReference type="SMART" id="SM00300">
    <property type="entry name" value="ChSh"/>
    <property type="match status" value="1"/>
</dbReference>
<reference evidence="6 7" key="1">
    <citation type="journal article" date="2014" name="Genome Biol. Evol.">
        <title>Comparative genomics and transcriptomics analyses reveal divergent lifestyle features of nematode endoparasitic fungus Hirsutella minnesotensis.</title>
        <authorList>
            <person name="Lai Y."/>
            <person name="Liu K."/>
            <person name="Zhang X."/>
            <person name="Zhang X."/>
            <person name="Li K."/>
            <person name="Wang N."/>
            <person name="Shu C."/>
            <person name="Wu Y."/>
            <person name="Wang C."/>
            <person name="Bushley K.E."/>
            <person name="Xiang M."/>
            <person name="Liu X."/>
        </authorList>
    </citation>
    <scope>NUCLEOTIDE SEQUENCE [LARGE SCALE GENOMIC DNA]</scope>
    <source>
        <strain evidence="6 7">3608</strain>
    </source>
</reference>
<dbReference type="SUPFAM" id="SSF54160">
    <property type="entry name" value="Chromo domain-like"/>
    <property type="match status" value="1"/>
</dbReference>
<keyword evidence="7" id="KW-1185">Reference proteome</keyword>
<dbReference type="Gene3D" id="2.40.50.40">
    <property type="match status" value="1"/>
</dbReference>
<sequence length="178" mass="19988">MLLLVKWGTPRNQTEWENEDDVLQDFPDMVHGYMECLVDGTARTKRPSRGVKRSAQATPSGAPTQAPKVTRVKTPERDPTQRSGPQPSAARSAEARPWTPPAGSWEDDVASIDACQFDPDGDHTFYIAWANGQKTKHGAWVLYQKCPQKVLRYYHSHLVICDEVDDEQTACDEEDTAM</sequence>
<evidence type="ECO:0000256" key="3">
    <source>
        <dbReference type="ARBA" id="ARBA00023242"/>
    </source>
</evidence>
<keyword evidence="3" id="KW-0539">Nucleus</keyword>
<dbReference type="EMBL" id="KQ030617">
    <property type="protein sequence ID" value="KJZ70600.1"/>
    <property type="molecule type" value="Genomic_DNA"/>
</dbReference>
<gene>
    <name evidence="6" type="ORF">HIM_10029</name>
</gene>
<comment type="subunit">
    <text evidence="2">Component of the NuA4 histone acetyltransferase complex.</text>
</comment>
<protein>
    <recommendedName>
        <fullName evidence="5">Chromo shadow domain-containing protein</fullName>
    </recommendedName>
</protein>
<name>A0A0F7ZKJ4_9HYPO</name>
<accession>A0A0F7ZKJ4</accession>
<evidence type="ECO:0000256" key="4">
    <source>
        <dbReference type="SAM" id="MobiDB-lite"/>
    </source>
</evidence>
<evidence type="ECO:0000313" key="6">
    <source>
        <dbReference type="EMBL" id="KJZ70600.1"/>
    </source>
</evidence>
<evidence type="ECO:0000256" key="1">
    <source>
        <dbReference type="ARBA" id="ARBA00004123"/>
    </source>
</evidence>
<dbReference type="OrthoDB" id="433924at2759"/>